<keyword evidence="1" id="KW-0812">Transmembrane</keyword>
<dbReference type="AlphaFoldDB" id="A0A6C0CG82"/>
<evidence type="ECO:0000313" key="2">
    <source>
        <dbReference type="EMBL" id="QHT03776.1"/>
    </source>
</evidence>
<organism evidence="2">
    <name type="scientific">viral metagenome</name>
    <dbReference type="NCBI Taxonomy" id="1070528"/>
    <lineage>
        <taxon>unclassified sequences</taxon>
        <taxon>metagenomes</taxon>
        <taxon>organismal metagenomes</taxon>
    </lineage>
</organism>
<reference evidence="2" key="1">
    <citation type="journal article" date="2020" name="Nature">
        <title>Giant virus diversity and host interactions through global metagenomics.</title>
        <authorList>
            <person name="Schulz F."/>
            <person name="Roux S."/>
            <person name="Paez-Espino D."/>
            <person name="Jungbluth S."/>
            <person name="Walsh D.A."/>
            <person name="Denef V.J."/>
            <person name="McMahon K.D."/>
            <person name="Konstantinidis K.T."/>
            <person name="Eloe-Fadrosh E.A."/>
            <person name="Kyrpides N.C."/>
            <person name="Woyke T."/>
        </authorList>
    </citation>
    <scope>NUCLEOTIDE SEQUENCE</scope>
    <source>
        <strain evidence="2">GVMAG-M-3300021120-1</strain>
    </source>
</reference>
<keyword evidence="1" id="KW-1133">Transmembrane helix</keyword>
<feature type="transmembrane region" description="Helical" evidence="1">
    <location>
        <begin position="6"/>
        <end position="24"/>
    </location>
</feature>
<dbReference type="EMBL" id="MN739416">
    <property type="protein sequence ID" value="QHT03776.1"/>
    <property type="molecule type" value="Genomic_DNA"/>
</dbReference>
<name>A0A6C0CG82_9ZZZZ</name>
<sequence>MDVVTTIISIIVAVIVIGFIYYYFKRAAVTGNNYVIVDNTSDGKTQFDSKMLLPLSNNEDPGMAFSYACWVRINDFGYKYGAPKVVFTKGPTDLTSMCPALLLDANTNSFIVKMDTFGGTEVIPVNNIPAKKWIHVAIAVSQSAMDIYINGTLYLHHTLVNIPRQNRETVHTAVNGGFDGQIAGLQYFRTLLGPSEVSNLMQNTPQPSQQDINGPVPPYFDMSFWTGH</sequence>
<evidence type="ECO:0000256" key="1">
    <source>
        <dbReference type="SAM" id="Phobius"/>
    </source>
</evidence>
<protein>
    <recommendedName>
        <fullName evidence="3">LamG-like jellyroll fold domain-containing protein</fullName>
    </recommendedName>
</protein>
<evidence type="ECO:0008006" key="3">
    <source>
        <dbReference type="Google" id="ProtNLM"/>
    </source>
</evidence>
<dbReference type="SUPFAM" id="SSF49899">
    <property type="entry name" value="Concanavalin A-like lectins/glucanases"/>
    <property type="match status" value="1"/>
</dbReference>
<keyword evidence="1" id="KW-0472">Membrane</keyword>
<accession>A0A6C0CG82</accession>
<dbReference type="InterPro" id="IPR013320">
    <property type="entry name" value="ConA-like_dom_sf"/>
</dbReference>
<dbReference type="Gene3D" id="2.60.120.200">
    <property type="match status" value="1"/>
</dbReference>
<proteinExistence type="predicted"/>
<dbReference type="Pfam" id="PF13385">
    <property type="entry name" value="Laminin_G_3"/>
    <property type="match status" value="1"/>
</dbReference>